<sequence length="275" mass="31983">MPFLHNRQARKITVRLKILRLLECPMEGRYLYVKLKWGQSVFGPKQEDKTEISSCVNRSVEWRDTFQYEFSFDVDPVVMVQSMHELDDLRKKYASTCQLHMQVKVAKDNEAPYSLARTRKYGHVDVHLMDWALAYGSGRSGMVRYLLDGTKAVSFMEVEVSVSWPGGIPGIEDRKSQRDASITNIETLFDDSKEDLIIDPEVNKFVLLEPEASGDDPSGWRDKMSRGMSKPQDWQKEMCNDDKVRQAVESSRLPIETFSQELEHWFQNLQHEHMK</sequence>
<dbReference type="EMBL" id="HBKN01043542">
    <property type="protein sequence ID" value="CAE2332493.1"/>
    <property type="molecule type" value="Transcribed_RNA"/>
</dbReference>
<evidence type="ECO:0000313" key="3">
    <source>
        <dbReference type="EMBL" id="CAE2332493.1"/>
    </source>
</evidence>
<reference evidence="3" key="1">
    <citation type="submission" date="2021-01" db="EMBL/GenBank/DDBJ databases">
        <authorList>
            <person name="Corre E."/>
            <person name="Pelletier E."/>
            <person name="Niang G."/>
            <person name="Scheremetjew M."/>
            <person name="Finn R."/>
            <person name="Kale V."/>
            <person name="Holt S."/>
            <person name="Cochrane G."/>
            <person name="Meng A."/>
            <person name="Brown T."/>
            <person name="Cohen L."/>
        </authorList>
    </citation>
    <scope>NUCLEOTIDE SEQUENCE</scope>
    <source>
        <strain evidence="3">CCMP 2712</strain>
    </source>
</reference>
<feature type="region of interest" description="Disordered" evidence="1">
    <location>
        <begin position="213"/>
        <end position="237"/>
    </location>
</feature>
<organism evidence="3">
    <name type="scientific">Guillardia theta</name>
    <name type="common">Cryptophyte</name>
    <name type="synonym">Cryptomonas phi</name>
    <dbReference type="NCBI Taxonomy" id="55529"/>
    <lineage>
        <taxon>Eukaryota</taxon>
        <taxon>Cryptophyceae</taxon>
        <taxon>Pyrenomonadales</taxon>
        <taxon>Geminigeraceae</taxon>
        <taxon>Guillardia</taxon>
    </lineage>
</organism>
<evidence type="ECO:0008006" key="4">
    <source>
        <dbReference type="Google" id="ProtNLM"/>
    </source>
</evidence>
<evidence type="ECO:0000313" key="2">
    <source>
        <dbReference type="EMBL" id="CAE2332492.1"/>
    </source>
</evidence>
<dbReference type="EMBL" id="HBKN01043541">
    <property type="protein sequence ID" value="CAE2332492.1"/>
    <property type="molecule type" value="Transcribed_RNA"/>
</dbReference>
<accession>A0A6U6CWD7</accession>
<name>A0A6U6CWD7_GUITH</name>
<evidence type="ECO:0000256" key="1">
    <source>
        <dbReference type="SAM" id="MobiDB-lite"/>
    </source>
</evidence>
<protein>
    <recommendedName>
        <fullName evidence="4">C2 NT-type domain-containing protein</fullName>
    </recommendedName>
</protein>
<proteinExistence type="predicted"/>
<gene>
    <name evidence="2" type="ORF">GTHE00462_LOCUS34107</name>
    <name evidence="3" type="ORF">GTHE00462_LOCUS34108</name>
</gene>
<dbReference type="AlphaFoldDB" id="A0A6U6CWD7"/>